<proteinExistence type="predicted"/>
<comment type="caution">
    <text evidence="1">The sequence shown here is derived from an EMBL/GenBank/DDBJ whole genome shotgun (WGS) entry which is preliminary data.</text>
</comment>
<gene>
    <name evidence="1" type="ORF">EG68_12152</name>
</gene>
<sequence>MGQNGAARSQNELSMKLGFHSRHITLSDAVYQVQCLYLCCLCRCSQVNMSDFLVSF</sequence>
<name>A0A8S9YNV1_9TREM</name>
<dbReference type="EMBL" id="JTDE01010719">
    <property type="protein sequence ID" value="KAF7234274.1"/>
    <property type="molecule type" value="Genomic_DNA"/>
</dbReference>
<evidence type="ECO:0000313" key="1">
    <source>
        <dbReference type="EMBL" id="KAF7234274.1"/>
    </source>
</evidence>
<protein>
    <submittedName>
        <fullName evidence="1">Uncharacterized protein</fullName>
    </submittedName>
</protein>
<keyword evidence="2" id="KW-1185">Reference proteome</keyword>
<dbReference type="Proteomes" id="UP000822476">
    <property type="component" value="Unassembled WGS sequence"/>
</dbReference>
<accession>A0A8S9YNV1</accession>
<dbReference type="AlphaFoldDB" id="A0A8S9YNV1"/>
<reference evidence="1" key="1">
    <citation type="submission" date="2019-07" db="EMBL/GenBank/DDBJ databases">
        <title>Annotation for the trematode Paragonimus miyazaki's.</title>
        <authorList>
            <person name="Choi Y.-J."/>
        </authorList>
    </citation>
    <scope>NUCLEOTIDE SEQUENCE</scope>
    <source>
        <strain evidence="1">Japan</strain>
    </source>
</reference>
<evidence type="ECO:0000313" key="2">
    <source>
        <dbReference type="Proteomes" id="UP000822476"/>
    </source>
</evidence>
<organism evidence="1 2">
    <name type="scientific">Paragonimus skrjabini miyazakii</name>
    <dbReference type="NCBI Taxonomy" id="59628"/>
    <lineage>
        <taxon>Eukaryota</taxon>
        <taxon>Metazoa</taxon>
        <taxon>Spiralia</taxon>
        <taxon>Lophotrochozoa</taxon>
        <taxon>Platyhelminthes</taxon>
        <taxon>Trematoda</taxon>
        <taxon>Digenea</taxon>
        <taxon>Plagiorchiida</taxon>
        <taxon>Troglotremata</taxon>
        <taxon>Troglotrematidae</taxon>
        <taxon>Paragonimus</taxon>
    </lineage>
</organism>